<evidence type="ECO:0000259" key="5">
    <source>
        <dbReference type="PROSITE" id="PS51121"/>
    </source>
</evidence>
<sequence>MKLCSYSTLYFAVFLSVTKLGDIVQTRRHRQQDVCQKERLKLRERFADVVLTGTVERVLPNLPVYSADVLVKWVLKGDDNLRGTVLVNGFGNPDICNSHVQPRDTRIFFLHQLSDSSLHLNSSLMHINVPKLDRIRAALRDEPYTRRPEIKDEPCEKKYCPYNADCVVKRFGRASCQCPKSCPWGYKAVCASDGITYSSPCRMRVETCRKQRRAYLQHDGPCKSTSTLSH</sequence>
<dbReference type="InterPro" id="IPR050653">
    <property type="entry name" value="Prot_Inhib_GrowthFact_Antg"/>
</dbReference>
<dbReference type="Pfam" id="PF07648">
    <property type="entry name" value="Kazal_2"/>
    <property type="match status" value="1"/>
</dbReference>
<dbReference type="InterPro" id="IPR004850">
    <property type="entry name" value="NtA_dom"/>
</dbReference>
<dbReference type="PROSITE" id="PS51465">
    <property type="entry name" value="KAZAL_2"/>
    <property type="match status" value="1"/>
</dbReference>
<dbReference type="PROSITE" id="PS51121">
    <property type="entry name" value="NTA"/>
    <property type="match status" value="1"/>
</dbReference>
<evidence type="ECO:0000256" key="1">
    <source>
        <dbReference type="ARBA" id="ARBA00022690"/>
    </source>
</evidence>
<name>A0ABM1BBG7_LIMPO</name>
<dbReference type="PANTHER" id="PTHR10913">
    <property type="entry name" value="FOLLISTATIN-RELATED"/>
    <property type="match status" value="1"/>
</dbReference>
<dbReference type="RefSeq" id="XP_013778652.1">
    <property type="nucleotide sequence ID" value="XM_013923198.2"/>
</dbReference>
<dbReference type="Pfam" id="PF03146">
    <property type="entry name" value="NtA"/>
    <property type="match status" value="1"/>
</dbReference>
<protein>
    <submittedName>
        <fullName evidence="8">Agrin-like</fullName>
    </submittedName>
</protein>
<evidence type="ECO:0000259" key="6">
    <source>
        <dbReference type="PROSITE" id="PS51465"/>
    </source>
</evidence>
<dbReference type="InterPro" id="IPR008993">
    <property type="entry name" value="TIMP-like_OB-fold"/>
</dbReference>
<evidence type="ECO:0000313" key="8">
    <source>
        <dbReference type="RefSeq" id="XP_013778652.1"/>
    </source>
</evidence>
<dbReference type="SUPFAM" id="SSF100895">
    <property type="entry name" value="Kazal-type serine protease inhibitors"/>
    <property type="match status" value="1"/>
</dbReference>
<dbReference type="PANTHER" id="PTHR10913:SF45">
    <property type="entry name" value="FOLLISTATIN, ISOFORM A-RELATED"/>
    <property type="match status" value="1"/>
</dbReference>
<dbReference type="GeneID" id="106463203"/>
<dbReference type="InterPro" id="IPR002350">
    <property type="entry name" value="Kazal_dom"/>
</dbReference>
<dbReference type="SMART" id="SM00280">
    <property type="entry name" value="KAZAL"/>
    <property type="match status" value="1"/>
</dbReference>
<keyword evidence="1" id="KW-0646">Protease inhibitor</keyword>
<keyword evidence="2" id="KW-0722">Serine protease inhibitor</keyword>
<comment type="caution">
    <text evidence="4">Lacks conserved residue(s) required for the propagation of feature annotation.</text>
</comment>
<dbReference type="InterPro" id="IPR036058">
    <property type="entry name" value="Kazal_dom_sf"/>
</dbReference>
<keyword evidence="3" id="KW-1015">Disulfide bond</keyword>
<dbReference type="Gene3D" id="3.30.60.30">
    <property type="match status" value="1"/>
</dbReference>
<dbReference type="SUPFAM" id="SSF50242">
    <property type="entry name" value="TIMP-like"/>
    <property type="match status" value="1"/>
</dbReference>
<keyword evidence="7" id="KW-1185">Reference proteome</keyword>
<evidence type="ECO:0000256" key="3">
    <source>
        <dbReference type="ARBA" id="ARBA00023157"/>
    </source>
</evidence>
<dbReference type="Gene3D" id="2.40.50.120">
    <property type="match status" value="1"/>
</dbReference>
<dbReference type="Proteomes" id="UP000694941">
    <property type="component" value="Unplaced"/>
</dbReference>
<gene>
    <name evidence="8" type="primary">LOC106463203</name>
</gene>
<proteinExistence type="predicted"/>
<organism evidence="7 8">
    <name type="scientific">Limulus polyphemus</name>
    <name type="common">Atlantic horseshoe crab</name>
    <dbReference type="NCBI Taxonomy" id="6850"/>
    <lineage>
        <taxon>Eukaryota</taxon>
        <taxon>Metazoa</taxon>
        <taxon>Ecdysozoa</taxon>
        <taxon>Arthropoda</taxon>
        <taxon>Chelicerata</taxon>
        <taxon>Merostomata</taxon>
        <taxon>Xiphosura</taxon>
        <taxon>Limulidae</taxon>
        <taxon>Limulus</taxon>
    </lineage>
</organism>
<feature type="domain" description="Kazal-like" evidence="6">
    <location>
        <begin position="170"/>
        <end position="224"/>
    </location>
</feature>
<feature type="domain" description="NtA" evidence="5">
    <location>
        <begin position="35"/>
        <end position="148"/>
    </location>
</feature>
<evidence type="ECO:0000256" key="4">
    <source>
        <dbReference type="PROSITE-ProRule" id="PRU00443"/>
    </source>
</evidence>
<evidence type="ECO:0000313" key="7">
    <source>
        <dbReference type="Proteomes" id="UP000694941"/>
    </source>
</evidence>
<reference evidence="8" key="1">
    <citation type="submission" date="2025-08" db="UniProtKB">
        <authorList>
            <consortium name="RefSeq"/>
        </authorList>
    </citation>
    <scope>IDENTIFICATION</scope>
    <source>
        <tissue evidence="8">Muscle</tissue>
    </source>
</reference>
<accession>A0ABM1BBG7</accession>
<evidence type="ECO:0000256" key="2">
    <source>
        <dbReference type="ARBA" id="ARBA00022900"/>
    </source>
</evidence>
<dbReference type="CDD" id="cd00104">
    <property type="entry name" value="KAZAL_FS"/>
    <property type="match status" value="1"/>
</dbReference>